<protein>
    <recommendedName>
        <fullName evidence="2">Peptidase M12A domain-containing protein</fullName>
    </recommendedName>
</protein>
<name>A0A3P7IJD4_STRVU</name>
<evidence type="ECO:0000256" key="1">
    <source>
        <dbReference type="PROSITE-ProRule" id="PRU01211"/>
    </source>
</evidence>
<reference evidence="3 4" key="1">
    <citation type="submission" date="2018-11" db="EMBL/GenBank/DDBJ databases">
        <authorList>
            <consortium name="Pathogen Informatics"/>
        </authorList>
    </citation>
    <scope>NUCLEOTIDE SEQUENCE [LARGE SCALE GENOMIC DNA]</scope>
</reference>
<dbReference type="InterPro" id="IPR024079">
    <property type="entry name" value="MetalloPept_cat_dom_sf"/>
</dbReference>
<evidence type="ECO:0000313" key="3">
    <source>
        <dbReference type="EMBL" id="VDM66959.1"/>
    </source>
</evidence>
<dbReference type="PROSITE" id="PS51864">
    <property type="entry name" value="ASTACIN"/>
    <property type="match status" value="1"/>
</dbReference>
<dbReference type="OrthoDB" id="291007at2759"/>
<dbReference type="AlphaFoldDB" id="A0A3P7IJD4"/>
<dbReference type="Proteomes" id="UP000270094">
    <property type="component" value="Unassembled WGS sequence"/>
</dbReference>
<dbReference type="EMBL" id="UYYB01004153">
    <property type="protein sequence ID" value="VDM66959.1"/>
    <property type="molecule type" value="Genomic_DNA"/>
</dbReference>
<dbReference type="GO" id="GO:0006508">
    <property type="term" value="P:proteolysis"/>
    <property type="evidence" value="ECO:0007669"/>
    <property type="project" value="InterPro"/>
</dbReference>
<dbReference type="GO" id="GO:0004222">
    <property type="term" value="F:metalloendopeptidase activity"/>
    <property type="evidence" value="ECO:0007669"/>
    <property type="project" value="InterPro"/>
</dbReference>
<evidence type="ECO:0000313" key="4">
    <source>
        <dbReference type="Proteomes" id="UP000270094"/>
    </source>
</evidence>
<accession>A0A3P7IJD4</accession>
<sequence>MRVYGTSYDIGSIMQYTPFEFSVDPTVPSMVAVNINEQGNMGQLAGPSYRDVQIMNLHYACQKLVFQTNVRSEYDVITVEFKIHADVGAVYAHLVMVEPAALVPRDHQFADVVENFTRKHYHDSPQGTRIHLTIEKVVSTCLPGCWREAAEFKVRNDKRITGNR</sequence>
<feature type="domain" description="Peptidase M12A" evidence="2">
    <location>
        <begin position="1"/>
        <end position="62"/>
    </location>
</feature>
<dbReference type="SUPFAM" id="SSF55486">
    <property type="entry name" value="Metalloproteases ('zincins'), catalytic domain"/>
    <property type="match status" value="1"/>
</dbReference>
<comment type="caution">
    <text evidence="1">Lacks conserved residue(s) required for the propagation of feature annotation.</text>
</comment>
<dbReference type="PANTHER" id="PTHR10127">
    <property type="entry name" value="DISCOIDIN, CUB, EGF, LAMININ , AND ZINC METALLOPROTEASE DOMAIN CONTAINING"/>
    <property type="match status" value="1"/>
</dbReference>
<keyword evidence="4" id="KW-1185">Reference proteome</keyword>
<organism evidence="3 4">
    <name type="scientific">Strongylus vulgaris</name>
    <name type="common">Blood worm</name>
    <dbReference type="NCBI Taxonomy" id="40348"/>
    <lineage>
        <taxon>Eukaryota</taxon>
        <taxon>Metazoa</taxon>
        <taxon>Ecdysozoa</taxon>
        <taxon>Nematoda</taxon>
        <taxon>Chromadorea</taxon>
        <taxon>Rhabditida</taxon>
        <taxon>Rhabditina</taxon>
        <taxon>Rhabditomorpha</taxon>
        <taxon>Strongyloidea</taxon>
        <taxon>Strongylidae</taxon>
        <taxon>Strongylus</taxon>
    </lineage>
</organism>
<proteinExistence type="predicted"/>
<dbReference type="Gene3D" id="3.40.390.10">
    <property type="entry name" value="Collagenase (Catalytic Domain)"/>
    <property type="match status" value="1"/>
</dbReference>
<evidence type="ECO:0000259" key="2">
    <source>
        <dbReference type="PROSITE" id="PS51864"/>
    </source>
</evidence>
<dbReference type="InterPro" id="IPR001506">
    <property type="entry name" value="Peptidase_M12A"/>
</dbReference>
<gene>
    <name evidence="3" type="ORF">SVUK_LOCUS1957</name>
</gene>
<dbReference type="PANTHER" id="PTHR10127:SF891">
    <property type="entry name" value="ZINC METALLOPROTEINASE NAS-29"/>
    <property type="match status" value="1"/>
</dbReference>
<dbReference type="Pfam" id="PF01400">
    <property type="entry name" value="Astacin"/>
    <property type="match status" value="1"/>
</dbReference>